<dbReference type="Gene3D" id="3.40.50.12660">
    <property type="match status" value="2"/>
</dbReference>
<evidence type="ECO:0000256" key="4">
    <source>
        <dbReference type="ARBA" id="ARBA00023145"/>
    </source>
</evidence>
<dbReference type="Proteomes" id="UP000091956">
    <property type="component" value="Unassembled WGS sequence"/>
</dbReference>
<dbReference type="InterPro" id="IPR050452">
    <property type="entry name" value="Metacaspase"/>
</dbReference>
<reference evidence="7" key="2">
    <citation type="journal article" date="2018" name="Nat. Commun.">
        <title>Extreme sensitivity to ultraviolet light in the fungal pathogen causing white-nose syndrome of bats.</title>
        <authorList>
            <person name="Palmer J.M."/>
            <person name="Drees K.P."/>
            <person name="Foster J.T."/>
            <person name="Lindner D.L."/>
        </authorList>
    </citation>
    <scope>NUCLEOTIDE SEQUENCE [LARGE SCALE GENOMIC DNA]</scope>
    <source>
        <strain evidence="7">UAMH 10579</strain>
    </source>
</reference>
<dbReference type="PANTHER" id="PTHR48104">
    <property type="entry name" value="METACASPASE-4"/>
    <property type="match status" value="1"/>
</dbReference>
<keyword evidence="3" id="KW-0788">Thiol protease</keyword>
<gene>
    <name evidence="6" type="ORF">VE01_08510</name>
</gene>
<evidence type="ECO:0000256" key="1">
    <source>
        <dbReference type="ARBA" id="ARBA00009005"/>
    </source>
</evidence>
<feature type="domain" description="Peptidase C14 caspase" evidence="5">
    <location>
        <begin position="3"/>
        <end position="306"/>
    </location>
</feature>
<dbReference type="PANTHER" id="PTHR48104:SF30">
    <property type="entry name" value="METACASPASE-1"/>
    <property type="match status" value="1"/>
</dbReference>
<evidence type="ECO:0000259" key="5">
    <source>
        <dbReference type="Pfam" id="PF00656"/>
    </source>
</evidence>
<keyword evidence="4" id="KW-0865">Zymogen</keyword>
<keyword evidence="3" id="KW-0645">Protease</keyword>
<dbReference type="GO" id="GO:0006915">
    <property type="term" value="P:apoptotic process"/>
    <property type="evidence" value="ECO:0007669"/>
    <property type="project" value="UniProtKB-KW"/>
</dbReference>
<dbReference type="SUPFAM" id="SSF52129">
    <property type="entry name" value="Caspase-like"/>
    <property type="match status" value="1"/>
</dbReference>
<reference evidence="6 7" key="1">
    <citation type="submission" date="2016-03" db="EMBL/GenBank/DDBJ databases">
        <title>Comparative genomics of Pseudogymnoascus destructans, the fungus causing white-nose syndrome of bats.</title>
        <authorList>
            <person name="Palmer J.M."/>
            <person name="Drees K.P."/>
            <person name="Foster J.T."/>
            <person name="Lindner D.L."/>
        </authorList>
    </citation>
    <scope>NUCLEOTIDE SEQUENCE [LARGE SCALE GENOMIC DNA]</scope>
    <source>
        <strain evidence="6 7">UAMH 10579</strain>
    </source>
</reference>
<dbReference type="InterPro" id="IPR029030">
    <property type="entry name" value="Caspase-like_dom_sf"/>
</dbReference>
<evidence type="ECO:0000256" key="2">
    <source>
        <dbReference type="ARBA" id="ARBA00022703"/>
    </source>
</evidence>
<dbReference type="EMBL" id="KV460249">
    <property type="protein sequence ID" value="OBT93840.1"/>
    <property type="molecule type" value="Genomic_DNA"/>
</dbReference>
<evidence type="ECO:0000313" key="6">
    <source>
        <dbReference type="EMBL" id="OBT93840.1"/>
    </source>
</evidence>
<accession>A0A1B8GDE9</accession>
<dbReference type="GO" id="GO:0005737">
    <property type="term" value="C:cytoplasm"/>
    <property type="evidence" value="ECO:0007669"/>
    <property type="project" value="TreeGrafter"/>
</dbReference>
<keyword evidence="2" id="KW-0053">Apoptosis</keyword>
<dbReference type="GeneID" id="28841896"/>
<dbReference type="RefSeq" id="XP_018127573.1">
    <property type="nucleotide sequence ID" value="XM_018277931.2"/>
</dbReference>
<sequence>MPRKKALLIGINYYGTKHQLNGCINDAMNIREYLVQDHGFSPAQSDMVILTDAPENRGTPLEPNGANMMAAFRWLVSGNNAGDSVFLSYSGHGSQVKDPDGDRESGFDDTICPLDFESHGQLDSDTLHKAIVSPMNPRTRLTVLFDCCHSGSAIELPFVYRPNSAGQVNLVDNVKQGISLATSAFNLLHGGFSATKIKDAQALIGGAQSFFASLHHQGGGPTNENGLGEENFVEDWKNEGKDIWMFSGCADNQTSADTSIAGAATGAMSYGFIKTMRENPNQSYIEVLQNTRQLLAQKYQQIPQLSVGGEYDLRQRVSL</sequence>
<evidence type="ECO:0000313" key="7">
    <source>
        <dbReference type="Proteomes" id="UP000091956"/>
    </source>
</evidence>
<name>A0A1B8GDE9_9PEZI</name>
<dbReference type="OrthoDB" id="3223806at2759"/>
<proteinExistence type="inferred from homology"/>
<organism evidence="6 7">
    <name type="scientific">Pseudogymnoascus verrucosus</name>
    <dbReference type="NCBI Taxonomy" id="342668"/>
    <lineage>
        <taxon>Eukaryota</taxon>
        <taxon>Fungi</taxon>
        <taxon>Dikarya</taxon>
        <taxon>Ascomycota</taxon>
        <taxon>Pezizomycotina</taxon>
        <taxon>Leotiomycetes</taxon>
        <taxon>Thelebolales</taxon>
        <taxon>Thelebolaceae</taxon>
        <taxon>Pseudogymnoascus</taxon>
    </lineage>
</organism>
<protein>
    <recommendedName>
        <fullName evidence="5">Peptidase C14 caspase domain-containing protein</fullName>
    </recommendedName>
</protein>
<dbReference type="InterPro" id="IPR011600">
    <property type="entry name" value="Pept_C14_caspase"/>
</dbReference>
<dbReference type="GO" id="GO:0006508">
    <property type="term" value="P:proteolysis"/>
    <property type="evidence" value="ECO:0007669"/>
    <property type="project" value="InterPro"/>
</dbReference>
<dbReference type="Pfam" id="PF00656">
    <property type="entry name" value="Peptidase_C14"/>
    <property type="match status" value="1"/>
</dbReference>
<keyword evidence="3" id="KW-0378">Hydrolase</keyword>
<keyword evidence="7" id="KW-1185">Reference proteome</keyword>
<comment type="similarity">
    <text evidence="1">Belongs to the peptidase C14B family.</text>
</comment>
<dbReference type="AlphaFoldDB" id="A0A1B8GDE9"/>
<evidence type="ECO:0000256" key="3">
    <source>
        <dbReference type="ARBA" id="ARBA00022807"/>
    </source>
</evidence>
<dbReference type="GO" id="GO:0004197">
    <property type="term" value="F:cysteine-type endopeptidase activity"/>
    <property type="evidence" value="ECO:0007669"/>
    <property type="project" value="InterPro"/>
</dbReference>